<sequence length="128" mass="14042">MVAMLSSLRLAIGPSWSVVPGGMKVSVFQWLPMTSADRFSVEIALSAEGSLPPGRKSLVSLGPVVVHCVLGLIPRWEINGIVYFHHRSRILYIRPSPLGKQLSACSLKRMTSVASRFVDTMPRQPLIT</sequence>
<organism evidence="1 2">
    <name type="scientific">Trichinella nelsoni</name>
    <dbReference type="NCBI Taxonomy" id="6336"/>
    <lineage>
        <taxon>Eukaryota</taxon>
        <taxon>Metazoa</taxon>
        <taxon>Ecdysozoa</taxon>
        <taxon>Nematoda</taxon>
        <taxon>Enoplea</taxon>
        <taxon>Dorylaimia</taxon>
        <taxon>Trichinellida</taxon>
        <taxon>Trichinellidae</taxon>
        <taxon>Trichinella</taxon>
    </lineage>
</organism>
<accession>A0A0V0S429</accession>
<proteinExistence type="predicted"/>
<dbReference type="EMBL" id="JYDL01000039">
    <property type="protein sequence ID" value="KRX21473.1"/>
    <property type="molecule type" value="Genomic_DNA"/>
</dbReference>
<comment type="caution">
    <text evidence="1">The sequence shown here is derived from an EMBL/GenBank/DDBJ whole genome shotgun (WGS) entry which is preliminary data.</text>
</comment>
<evidence type="ECO:0000313" key="1">
    <source>
        <dbReference type="EMBL" id="KRX21473.1"/>
    </source>
</evidence>
<keyword evidence="2" id="KW-1185">Reference proteome</keyword>
<protein>
    <submittedName>
        <fullName evidence="1">Uncharacterized protein</fullName>
    </submittedName>
</protein>
<gene>
    <name evidence="1" type="ORF">T07_3128</name>
</gene>
<evidence type="ECO:0000313" key="2">
    <source>
        <dbReference type="Proteomes" id="UP000054630"/>
    </source>
</evidence>
<reference evidence="1 2" key="1">
    <citation type="submission" date="2015-01" db="EMBL/GenBank/DDBJ databases">
        <title>Evolution of Trichinella species and genotypes.</title>
        <authorList>
            <person name="Korhonen P.K."/>
            <person name="Edoardo P."/>
            <person name="Giuseppe L.R."/>
            <person name="Gasser R.B."/>
        </authorList>
    </citation>
    <scope>NUCLEOTIDE SEQUENCE [LARGE SCALE GENOMIC DNA]</scope>
    <source>
        <strain evidence="1">ISS37</strain>
    </source>
</reference>
<dbReference type="Proteomes" id="UP000054630">
    <property type="component" value="Unassembled WGS sequence"/>
</dbReference>
<name>A0A0V0S429_9BILA</name>
<dbReference type="AlphaFoldDB" id="A0A0V0S429"/>